<reference evidence="3 4" key="1">
    <citation type="submission" date="2014-02" db="EMBL/GenBank/DDBJ databases">
        <title>Transposable element dynamics among asymbiotic and ectomycorrhizal Amanita fungi.</title>
        <authorList>
            <consortium name="DOE Joint Genome Institute"/>
            <person name="Hess J."/>
            <person name="Skrede I."/>
            <person name="Wolfe B."/>
            <person name="LaButti K."/>
            <person name="Ohm R.A."/>
            <person name="Grigoriev I.V."/>
            <person name="Pringle A."/>
        </authorList>
    </citation>
    <scope>NUCLEOTIDE SEQUENCE [LARGE SCALE GENOMIC DNA]</scope>
    <source>
        <strain evidence="3 4">SKay4041</strain>
    </source>
</reference>
<dbReference type="Proteomes" id="UP000242287">
    <property type="component" value="Unassembled WGS sequence"/>
</dbReference>
<evidence type="ECO:0000313" key="3">
    <source>
        <dbReference type="EMBL" id="PFH49024.1"/>
    </source>
</evidence>
<keyword evidence="1" id="KW-1133">Transmembrane helix</keyword>
<feature type="transmembrane region" description="Helical" evidence="1">
    <location>
        <begin position="29"/>
        <end position="48"/>
    </location>
</feature>
<keyword evidence="4" id="KW-1185">Reference proteome</keyword>
<name>A0A2A9NI63_9AGAR</name>
<keyword evidence="1" id="KW-0812">Transmembrane</keyword>
<feature type="non-terminal residue" evidence="3">
    <location>
        <position position="1"/>
    </location>
</feature>
<evidence type="ECO:0000313" key="4">
    <source>
        <dbReference type="Proteomes" id="UP000242287"/>
    </source>
</evidence>
<feature type="transmembrane region" description="Helical" evidence="1">
    <location>
        <begin position="94"/>
        <end position="124"/>
    </location>
</feature>
<evidence type="ECO:0000256" key="1">
    <source>
        <dbReference type="SAM" id="Phobius"/>
    </source>
</evidence>
<gene>
    <name evidence="3" type="ORF">AMATHDRAFT_148601</name>
</gene>
<dbReference type="Pfam" id="PF20151">
    <property type="entry name" value="DUF6533"/>
    <property type="match status" value="1"/>
</dbReference>
<dbReference type="EMBL" id="KZ302042">
    <property type="protein sequence ID" value="PFH49024.1"/>
    <property type="molecule type" value="Genomic_DNA"/>
</dbReference>
<accession>A0A2A9NI63</accession>
<dbReference type="AlphaFoldDB" id="A0A2A9NI63"/>
<feature type="domain" description="DUF6533" evidence="2">
    <location>
        <begin position="5"/>
        <end position="40"/>
    </location>
</feature>
<dbReference type="OrthoDB" id="2638860at2759"/>
<organism evidence="3 4">
    <name type="scientific">Amanita thiersii Skay4041</name>
    <dbReference type="NCBI Taxonomy" id="703135"/>
    <lineage>
        <taxon>Eukaryota</taxon>
        <taxon>Fungi</taxon>
        <taxon>Dikarya</taxon>
        <taxon>Basidiomycota</taxon>
        <taxon>Agaricomycotina</taxon>
        <taxon>Agaricomycetes</taxon>
        <taxon>Agaricomycetidae</taxon>
        <taxon>Agaricales</taxon>
        <taxon>Pluteineae</taxon>
        <taxon>Amanitaceae</taxon>
        <taxon>Amanita</taxon>
    </lineage>
</organism>
<feature type="transmembrane region" description="Helical" evidence="1">
    <location>
        <begin position="144"/>
        <end position="168"/>
    </location>
</feature>
<dbReference type="InterPro" id="IPR045340">
    <property type="entry name" value="DUF6533"/>
</dbReference>
<evidence type="ECO:0000259" key="2">
    <source>
        <dbReference type="Pfam" id="PF20151"/>
    </source>
</evidence>
<protein>
    <recommendedName>
        <fullName evidence="2">DUF6533 domain-containing protein</fullName>
    </recommendedName>
</protein>
<sequence length="189" mass="21462">SLLKCFDYFLTLSLEIKYVWPSKWTLVKILYLVMRYIPFFSLTMVILIDKACTRLMQIYSCKFGLFLSCRLITFSSPDAILTLRIWAIYLRTRLMGVLLFVIYIGMVISVFVNVAFLIGSIKFAGLPIANAPTCFIVAASRKLVFFWFVLAAYDTSILPSLIGSGLNIKSVTYGGKSRLVNLIFKDGRD</sequence>
<keyword evidence="1" id="KW-0472">Membrane</keyword>
<proteinExistence type="predicted"/>